<feature type="transmembrane region" description="Helical" evidence="9">
    <location>
        <begin position="176"/>
        <end position="202"/>
    </location>
</feature>
<dbReference type="EMBL" id="JEMG01000001">
    <property type="protein sequence ID" value="EYC51636.1"/>
    <property type="molecule type" value="Genomic_DNA"/>
</dbReference>
<comment type="subcellular location">
    <subcellularLocation>
        <location evidence="1">Cell membrane</location>
        <topology evidence="1">Multi-pass membrane protein</topology>
    </subcellularLocation>
</comment>
<dbReference type="Proteomes" id="UP000023268">
    <property type="component" value="Unassembled WGS sequence"/>
</dbReference>
<dbReference type="PANTHER" id="PTHR32507:SF0">
    <property type="entry name" value="NA(+)_H(+) ANTIPORTER 2-RELATED"/>
    <property type="match status" value="1"/>
</dbReference>
<protein>
    <submittedName>
        <fullName evidence="11">Sodium:proton antiporter</fullName>
    </submittedName>
</protein>
<reference evidence="11 12" key="1">
    <citation type="submission" date="2014-02" db="EMBL/GenBank/DDBJ databases">
        <title>Draft Genome of Hylemonella gracilis isolated from the Niagara River.</title>
        <authorList>
            <person name="Pawlowski D.R."/>
            <person name="Koudelka G.B."/>
        </authorList>
    </citation>
    <scope>NUCLEOTIDE SEQUENCE [LARGE SCALE GENOMIC DNA]</scope>
    <source>
        <strain evidence="11 12">Niagara R</strain>
    </source>
</reference>
<keyword evidence="8 9" id="KW-0472">Membrane</keyword>
<keyword evidence="4" id="KW-1003">Cell membrane</keyword>
<feature type="transmembrane region" description="Helical" evidence="9">
    <location>
        <begin position="301"/>
        <end position="320"/>
    </location>
</feature>
<feature type="domain" description="Cation/H+ exchanger transmembrane" evidence="10">
    <location>
        <begin position="16"/>
        <end position="330"/>
    </location>
</feature>
<keyword evidence="2" id="KW-0813">Transport</keyword>
<gene>
    <name evidence="11" type="ORF">AZ34_11470</name>
</gene>
<dbReference type="InterPro" id="IPR006153">
    <property type="entry name" value="Cation/H_exchanger_TM"/>
</dbReference>
<sequence length="408" mass="43224">MAYSAILIVSIFLLLAFAVERVSALLRLPSVIVLVAVGFVAKPLLAALGYQLDGVGVLVPVLGAIGLILIVLEGAFDIELRRDRLPLAGRAFGMALASLLFYMAVFAALAMLVLGWSLFSALLLAVPFAIISSAVAIPSSQSQPGSVREFVVYESSISDILGVLVFFALMNSGGTVVGLLSGLIGGGVLSLLLSAVCSIGLVMVLMRVDGHIRFVPLLAGLFGLYAVGELLHLSPLIMVLLFGLVLNNPSLIARIPGLRGWMDASYDTTLDQFKVLVQELTFAVRGVFFILLGYWTELADLLAWQAWMTAALALVVIYGGRRLLLAFARQPAADLLLWFAPRGLITVLLFLNVQALHESEASGAMAVPSLPDYFSGAVLIVVLVSTALVAMARRQADAPGPSTLNSST</sequence>
<keyword evidence="5 9" id="KW-0812">Transmembrane</keyword>
<dbReference type="GO" id="GO:0015297">
    <property type="term" value="F:antiporter activity"/>
    <property type="evidence" value="ECO:0007669"/>
    <property type="project" value="UniProtKB-KW"/>
</dbReference>
<evidence type="ECO:0000313" key="11">
    <source>
        <dbReference type="EMBL" id="EYC51636.1"/>
    </source>
</evidence>
<feature type="transmembrane region" description="Helical" evidence="9">
    <location>
        <begin position="57"/>
        <end position="76"/>
    </location>
</feature>
<feature type="transmembrane region" description="Helical" evidence="9">
    <location>
        <begin position="88"/>
        <end position="112"/>
    </location>
</feature>
<dbReference type="eggNOG" id="COG0025">
    <property type="taxonomic scope" value="Bacteria"/>
</dbReference>
<feature type="transmembrane region" description="Helical" evidence="9">
    <location>
        <begin position="332"/>
        <end position="353"/>
    </location>
</feature>
<feature type="transmembrane region" description="Helical" evidence="9">
    <location>
        <begin position="150"/>
        <end position="170"/>
    </location>
</feature>
<evidence type="ECO:0000256" key="7">
    <source>
        <dbReference type="ARBA" id="ARBA00023065"/>
    </source>
</evidence>
<evidence type="ECO:0000256" key="3">
    <source>
        <dbReference type="ARBA" id="ARBA00022449"/>
    </source>
</evidence>
<proteinExistence type="predicted"/>
<evidence type="ECO:0000256" key="5">
    <source>
        <dbReference type="ARBA" id="ARBA00022692"/>
    </source>
</evidence>
<feature type="transmembrane region" description="Helical" evidence="9">
    <location>
        <begin position="118"/>
        <end position="138"/>
    </location>
</feature>
<accession>A0A016XII4</accession>
<feature type="transmembrane region" description="Helical" evidence="9">
    <location>
        <begin position="6"/>
        <end position="24"/>
    </location>
</feature>
<evidence type="ECO:0000256" key="4">
    <source>
        <dbReference type="ARBA" id="ARBA00022475"/>
    </source>
</evidence>
<keyword evidence="6 9" id="KW-1133">Transmembrane helix</keyword>
<dbReference type="InterPro" id="IPR038770">
    <property type="entry name" value="Na+/solute_symporter_sf"/>
</dbReference>
<evidence type="ECO:0000256" key="8">
    <source>
        <dbReference type="ARBA" id="ARBA00023136"/>
    </source>
</evidence>
<feature type="transmembrane region" description="Helical" evidence="9">
    <location>
        <begin position="373"/>
        <end position="392"/>
    </location>
</feature>
<feature type="transmembrane region" description="Helical" evidence="9">
    <location>
        <begin position="276"/>
        <end position="295"/>
    </location>
</feature>
<dbReference type="PANTHER" id="PTHR32507">
    <property type="entry name" value="NA(+)/H(+) ANTIPORTER 1"/>
    <property type="match status" value="1"/>
</dbReference>
<dbReference type="STRING" id="1458275.AZ34_11470"/>
<organism evidence="11 12">
    <name type="scientific">Hylemonella gracilis str. Niagara R</name>
    <dbReference type="NCBI Taxonomy" id="1458275"/>
    <lineage>
        <taxon>Bacteria</taxon>
        <taxon>Pseudomonadati</taxon>
        <taxon>Pseudomonadota</taxon>
        <taxon>Betaproteobacteria</taxon>
        <taxon>Burkholderiales</taxon>
        <taxon>Comamonadaceae</taxon>
        <taxon>Hylemonella</taxon>
    </lineage>
</organism>
<dbReference type="AlphaFoldDB" id="A0A016XII4"/>
<evidence type="ECO:0000256" key="2">
    <source>
        <dbReference type="ARBA" id="ARBA00022448"/>
    </source>
</evidence>
<dbReference type="GO" id="GO:1902600">
    <property type="term" value="P:proton transmembrane transport"/>
    <property type="evidence" value="ECO:0007669"/>
    <property type="project" value="InterPro"/>
</dbReference>
<keyword evidence="7" id="KW-0406">Ion transport</keyword>
<name>A0A016XII4_9BURK</name>
<keyword evidence="3" id="KW-0050">Antiport</keyword>
<dbReference type="Pfam" id="PF00999">
    <property type="entry name" value="Na_H_Exchanger"/>
    <property type="match status" value="1"/>
</dbReference>
<evidence type="ECO:0000256" key="1">
    <source>
        <dbReference type="ARBA" id="ARBA00004651"/>
    </source>
</evidence>
<dbReference type="Gene3D" id="1.20.1530.20">
    <property type="match status" value="1"/>
</dbReference>
<dbReference type="RefSeq" id="WP_035608096.1">
    <property type="nucleotide sequence ID" value="NZ_JEMG01000001.1"/>
</dbReference>
<evidence type="ECO:0000256" key="6">
    <source>
        <dbReference type="ARBA" id="ARBA00022989"/>
    </source>
</evidence>
<evidence type="ECO:0000259" key="10">
    <source>
        <dbReference type="Pfam" id="PF00999"/>
    </source>
</evidence>
<dbReference type="GO" id="GO:0005886">
    <property type="term" value="C:plasma membrane"/>
    <property type="evidence" value="ECO:0007669"/>
    <property type="project" value="UniProtKB-SubCell"/>
</dbReference>
<comment type="caution">
    <text evidence="11">The sequence shown here is derived from an EMBL/GenBank/DDBJ whole genome shotgun (WGS) entry which is preliminary data.</text>
</comment>
<dbReference type="OrthoDB" id="643057at2"/>
<evidence type="ECO:0000313" key="12">
    <source>
        <dbReference type="Proteomes" id="UP000023268"/>
    </source>
</evidence>
<evidence type="ECO:0000256" key="9">
    <source>
        <dbReference type="SAM" id="Phobius"/>
    </source>
</evidence>